<dbReference type="Proteomes" id="UP000824633">
    <property type="component" value="Chromosome"/>
</dbReference>
<proteinExistence type="predicted"/>
<organism evidence="1 2">
    <name type="scientific">Clostridium gelidum</name>
    <dbReference type="NCBI Taxonomy" id="704125"/>
    <lineage>
        <taxon>Bacteria</taxon>
        <taxon>Bacillati</taxon>
        <taxon>Bacillota</taxon>
        <taxon>Clostridia</taxon>
        <taxon>Eubacteriales</taxon>
        <taxon>Clostridiaceae</taxon>
        <taxon>Clostridium</taxon>
    </lineage>
</organism>
<accession>A0ABM7T781</accession>
<sequence length="124" mass="14549">MTCKCIKEGNTKSNCSLDTKKRTCDLAYNIKICRYDKSTECEGDDTCIFDNLSNSYTRNCKSVYILERSKIFYCCHLDTFPSNFNSKIEKMFQYDKGKDMFADITSTDHGKTTIPWINKFHPWR</sequence>
<name>A0ABM7T781_9CLOT</name>
<reference evidence="2" key="1">
    <citation type="submission" date="2021-07" db="EMBL/GenBank/DDBJ databases">
        <title>Complete genome sequencing of a Clostridium isolate.</title>
        <authorList>
            <person name="Ueki A."/>
            <person name="Tonouchi A."/>
        </authorList>
    </citation>
    <scope>NUCLEOTIDE SEQUENCE [LARGE SCALE GENOMIC DNA]</scope>
    <source>
        <strain evidence="2">C5S11</strain>
    </source>
</reference>
<evidence type="ECO:0000313" key="2">
    <source>
        <dbReference type="Proteomes" id="UP000824633"/>
    </source>
</evidence>
<gene>
    <name evidence="1" type="ORF">psyc5s11_29050</name>
</gene>
<dbReference type="EMBL" id="AP024849">
    <property type="protein sequence ID" value="BCZ46838.1"/>
    <property type="molecule type" value="Genomic_DNA"/>
</dbReference>
<protein>
    <submittedName>
        <fullName evidence="1">Uncharacterized protein</fullName>
    </submittedName>
</protein>
<keyword evidence="2" id="KW-1185">Reference proteome</keyword>
<evidence type="ECO:0000313" key="1">
    <source>
        <dbReference type="EMBL" id="BCZ46838.1"/>
    </source>
</evidence>